<gene>
    <name evidence="2" type="ORF">CALCODRAFT_26435</name>
</gene>
<organism evidence="2 3">
    <name type="scientific">Calocera cornea HHB12733</name>
    <dbReference type="NCBI Taxonomy" id="1353952"/>
    <lineage>
        <taxon>Eukaryota</taxon>
        <taxon>Fungi</taxon>
        <taxon>Dikarya</taxon>
        <taxon>Basidiomycota</taxon>
        <taxon>Agaricomycotina</taxon>
        <taxon>Dacrymycetes</taxon>
        <taxon>Dacrymycetales</taxon>
        <taxon>Dacrymycetaceae</taxon>
        <taxon>Calocera</taxon>
    </lineage>
</organism>
<evidence type="ECO:0008006" key="4">
    <source>
        <dbReference type="Google" id="ProtNLM"/>
    </source>
</evidence>
<dbReference type="EMBL" id="KV423924">
    <property type="protein sequence ID" value="KZT61327.1"/>
    <property type="molecule type" value="Genomic_DNA"/>
</dbReference>
<name>A0A165J3K4_9BASI</name>
<dbReference type="OrthoDB" id="2538281at2759"/>
<sequence>MISFISSSILVLFLLAASRAAPSVTTLADGSSYQTGHIEGMTWQASGILTHGCSNNPGIGDCFGMTLSSDPNANLDPGNWSARQRDELHFPPQADGSTYTYQWKQYLASGTGSTSHFFHLMQVFSTQDSGPIVTLDAQQGTLRIDDNTRNCDPCGPSIPLGNYEGRLTQHRMTITSGDNGKIDYTVSDGSSTLIHYSATGYMGSGTYIKFGVYRATQDISTGATSYVGDFSSHQ</sequence>
<evidence type="ECO:0000313" key="2">
    <source>
        <dbReference type="EMBL" id="KZT61327.1"/>
    </source>
</evidence>
<evidence type="ECO:0000313" key="3">
    <source>
        <dbReference type="Proteomes" id="UP000076842"/>
    </source>
</evidence>
<dbReference type="Proteomes" id="UP000076842">
    <property type="component" value="Unassembled WGS sequence"/>
</dbReference>
<proteinExistence type="predicted"/>
<dbReference type="InParanoid" id="A0A165J3K4"/>
<feature type="signal peptide" evidence="1">
    <location>
        <begin position="1"/>
        <end position="20"/>
    </location>
</feature>
<keyword evidence="3" id="KW-1185">Reference proteome</keyword>
<dbReference type="AlphaFoldDB" id="A0A165J3K4"/>
<protein>
    <recommendedName>
        <fullName evidence="4">Polysaccharide lyase family 7 protein</fullName>
    </recommendedName>
</protein>
<reference evidence="2 3" key="1">
    <citation type="journal article" date="2016" name="Mol. Biol. Evol.">
        <title>Comparative Genomics of Early-Diverging Mushroom-Forming Fungi Provides Insights into the Origins of Lignocellulose Decay Capabilities.</title>
        <authorList>
            <person name="Nagy L.G."/>
            <person name="Riley R."/>
            <person name="Tritt A."/>
            <person name="Adam C."/>
            <person name="Daum C."/>
            <person name="Floudas D."/>
            <person name="Sun H."/>
            <person name="Yadav J.S."/>
            <person name="Pangilinan J."/>
            <person name="Larsson K.H."/>
            <person name="Matsuura K."/>
            <person name="Barry K."/>
            <person name="Labutti K."/>
            <person name="Kuo R."/>
            <person name="Ohm R.A."/>
            <person name="Bhattacharya S.S."/>
            <person name="Shirouzu T."/>
            <person name="Yoshinaga Y."/>
            <person name="Martin F.M."/>
            <person name="Grigoriev I.V."/>
            <person name="Hibbett D.S."/>
        </authorList>
    </citation>
    <scope>NUCLEOTIDE SEQUENCE [LARGE SCALE GENOMIC DNA]</scope>
    <source>
        <strain evidence="2 3">HHB12733</strain>
    </source>
</reference>
<keyword evidence="1" id="KW-0732">Signal</keyword>
<accession>A0A165J3K4</accession>
<feature type="chain" id="PRO_5007859773" description="Polysaccharide lyase family 7 protein" evidence="1">
    <location>
        <begin position="21"/>
        <end position="234"/>
    </location>
</feature>
<dbReference type="Gene3D" id="2.60.120.200">
    <property type="match status" value="1"/>
</dbReference>
<evidence type="ECO:0000256" key="1">
    <source>
        <dbReference type="SAM" id="SignalP"/>
    </source>
</evidence>